<accession>A0A1I3XTP9</accession>
<protein>
    <recommendedName>
        <fullName evidence="4">Repeat domain-containing protein</fullName>
    </recommendedName>
</protein>
<gene>
    <name evidence="2" type="ORF">SAMN05518846_11077</name>
</gene>
<reference evidence="3" key="1">
    <citation type="submission" date="2016-10" db="EMBL/GenBank/DDBJ databases">
        <authorList>
            <person name="Varghese N."/>
            <person name="Submissions S."/>
        </authorList>
    </citation>
    <scope>NUCLEOTIDE SEQUENCE [LARGE SCALE GENOMIC DNA]</scope>
    <source>
        <strain evidence="3">OK042</strain>
    </source>
</reference>
<dbReference type="RefSeq" id="WP_092270681.1">
    <property type="nucleotide sequence ID" value="NZ_FORT01000010.1"/>
</dbReference>
<evidence type="ECO:0000313" key="3">
    <source>
        <dbReference type="Proteomes" id="UP000198915"/>
    </source>
</evidence>
<dbReference type="STRING" id="1884381.SAMN05518846_11077"/>
<feature type="chain" id="PRO_5038397510" description="Repeat domain-containing protein" evidence="1">
    <location>
        <begin position="26"/>
        <end position="316"/>
    </location>
</feature>
<feature type="signal peptide" evidence="1">
    <location>
        <begin position="1"/>
        <end position="25"/>
    </location>
</feature>
<dbReference type="Proteomes" id="UP000198915">
    <property type="component" value="Unassembled WGS sequence"/>
</dbReference>
<dbReference type="EMBL" id="FORT01000010">
    <property type="protein sequence ID" value="SFK22938.1"/>
    <property type="molecule type" value="Genomic_DNA"/>
</dbReference>
<evidence type="ECO:0000256" key="1">
    <source>
        <dbReference type="SAM" id="SignalP"/>
    </source>
</evidence>
<sequence>MKAWYKSLVAVACSGAILFGAGLGADPVQAKAINTQSFASVVLLPPQTNIPFQIQFVDGFKVNVTNGLTKAVSTFDVSANKATYVRQGVYQGNGKLAKKMNGFSQKLAQLIPYYDANGNLRWKGQQIIWGVNGEDRIAVATSVWNVVDQKPQLLSVSVQKADWDNLPSTEVDVNSGFSMGKDITYVLDTKYADVTGDGVKDHIFLIGDKMGSAMNLRADHLRVVVREGKSNQQTFISVGQRDSGHLPKLAIAHGNPDGIKDILVTMPNATGDTYSLLTWKDNRPAAIVDQAQLNARSVYQPVIGAYGEAVAMNKGK</sequence>
<name>A0A1I3XTP9_9BACL</name>
<evidence type="ECO:0008006" key="4">
    <source>
        <dbReference type="Google" id="ProtNLM"/>
    </source>
</evidence>
<keyword evidence="3" id="KW-1185">Reference proteome</keyword>
<organism evidence="2 3">
    <name type="scientific">Brevibacillus centrosporus</name>
    <dbReference type="NCBI Taxonomy" id="54910"/>
    <lineage>
        <taxon>Bacteria</taxon>
        <taxon>Bacillati</taxon>
        <taxon>Bacillota</taxon>
        <taxon>Bacilli</taxon>
        <taxon>Bacillales</taxon>
        <taxon>Paenibacillaceae</taxon>
        <taxon>Brevibacillus</taxon>
    </lineage>
</organism>
<proteinExistence type="predicted"/>
<evidence type="ECO:0000313" key="2">
    <source>
        <dbReference type="EMBL" id="SFK22938.1"/>
    </source>
</evidence>
<keyword evidence="1" id="KW-0732">Signal</keyword>
<dbReference type="AlphaFoldDB" id="A0A1I3XTP9"/>